<feature type="compositionally biased region" description="Low complexity" evidence="1">
    <location>
        <begin position="354"/>
        <end position="372"/>
    </location>
</feature>
<comment type="caution">
    <text evidence="3">The sequence shown here is derived from an EMBL/GenBank/DDBJ whole genome shotgun (WGS) entry which is preliminary data.</text>
</comment>
<dbReference type="AlphaFoldDB" id="A0A7Z0CKP0"/>
<dbReference type="RefSeq" id="WP_179648678.1">
    <property type="nucleotide sequence ID" value="NZ_JACBZM010000001.1"/>
</dbReference>
<gene>
    <name evidence="3" type="ORF">BJ993_002036</name>
</gene>
<feature type="compositionally biased region" description="Basic and acidic residues" evidence="1">
    <location>
        <begin position="9"/>
        <end position="20"/>
    </location>
</feature>
<keyword evidence="2" id="KW-0472">Membrane</keyword>
<keyword evidence="2" id="KW-0812">Transmembrane</keyword>
<name>A0A7Z0CKP0_9ACTN</name>
<reference evidence="3 4" key="1">
    <citation type="submission" date="2020-07" db="EMBL/GenBank/DDBJ databases">
        <title>Sequencing the genomes of 1000 actinobacteria strains.</title>
        <authorList>
            <person name="Klenk H.-P."/>
        </authorList>
    </citation>
    <scope>NUCLEOTIDE SEQUENCE [LARGE SCALE GENOMIC DNA]</scope>
    <source>
        <strain evidence="3 4">DSM 15131</strain>
    </source>
</reference>
<evidence type="ECO:0000313" key="3">
    <source>
        <dbReference type="EMBL" id="NYI44956.1"/>
    </source>
</evidence>
<accession>A0A7Z0CKP0</accession>
<sequence>MNPPPHNTPHREATSRESADRPAPWLLDLGLEVASGRRPWLSPVAFALFMGTGPFLLKWLTEGLSPSADTAPELVAMTERLNGVVAVVMWVLAGISLAVGVGYWCVCRRAHRAWRSLPEHEREELTRRRIDRLNQALVALGGIAPDALPIRLEDLDGLNDRHRRLLEDLRAKAEETTSPICGGARARTEDLVMAGRLHRALSNDTIVRPPHTASAATDPRVVALVELDEEIQAAAAAIGEALEAGRCNCDQDTHRRLIRAGDHAHAVLHGLDPETPELTRPRPCWIGRLTWAGVVLCAICTSPVARAPLPAPADQGRERPSTVSPWRACPNVLHPSTAPTGLTGTISGASKPRATGTPAPSASRTASAAPSGWLPPSPTGRRPGKSRAAQAKLLRTDPTSMATTRGAITRSCDSN</sequence>
<evidence type="ECO:0000313" key="4">
    <source>
        <dbReference type="Proteomes" id="UP000562045"/>
    </source>
</evidence>
<evidence type="ECO:0000256" key="1">
    <source>
        <dbReference type="SAM" id="MobiDB-lite"/>
    </source>
</evidence>
<feature type="region of interest" description="Disordered" evidence="1">
    <location>
        <begin position="307"/>
        <end position="415"/>
    </location>
</feature>
<feature type="region of interest" description="Disordered" evidence="1">
    <location>
        <begin position="1"/>
        <end position="20"/>
    </location>
</feature>
<keyword evidence="2" id="KW-1133">Transmembrane helix</keyword>
<dbReference type="Proteomes" id="UP000562045">
    <property type="component" value="Unassembled WGS sequence"/>
</dbReference>
<dbReference type="EMBL" id="JACBZM010000001">
    <property type="protein sequence ID" value="NYI44956.1"/>
    <property type="molecule type" value="Genomic_DNA"/>
</dbReference>
<protein>
    <submittedName>
        <fullName evidence="3">Uncharacterized protein</fullName>
    </submittedName>
</protein>
<evidence type="ECO:0000256" key="2">
    <source>
        <dbReference type="SAM" id="Phobius"/>
    </source>
</evidence>
<feature type="transmembrane region" description="Helical" evidence="2">
    <location>
        <begin position="81"/>
        <end position="106"/>
    </location>
</feature>
<proteinExistence type="predicted"/>
<feature type="compositionally biased region" description="Polar residues" evidence="1">
    <location>
        <begin position="337"/>
        <end position="348"/>
    </location>
</feature>
<organism evidence="3 4">
    <name type="scientific">Nocardioides aromaticivorans</name>
    <dbReference type="NCBI Taxonomy" id="200618"/>
    <lineage>
        <taxon>Bacteria</taxon>
        <taxon>Bacillati</taxon>
        <taxon>Actinomycetota</taxon>
        <taxon>Actinomycetes</taxon>
        <taxon>Propionibacteriales</taxon>
        <taxon>Nocardioidaceae</taxon>
        <taxon>Nocardioides</taxon>
    </lineage>
</organism>